<evidence type="ECO:0000313" key="2">
    <source>
        <dbReference type="EMBL" id="SEP24176.1"/>
    </source>
</evidence>
<feature type="coiled-coil region" evidence="1">
    <location>
        <begin position="111"/>
        <end position="141"/>
    </location>
</feature>
<organism evidence="2 3">
    <name type="scientific">Halogranum amylolyticum</name>
    <dbReference type="NCBI Taxonomy" id="660520"/>
    <lineage>
        <taxon>Archaea</taxon>
        <taxon>Methanobacteriati</taxon>
        <taxon>Methanobacteriota</taxon>
        <taxon>Stenosarchaea group</taxon>
        <taxon>Halobacteria</taxon>
        <taxon>Halobacteriales</taxon>
        <taxon>Haloferacaceae</taxon>
    </lineage>
</organism>
<reference evidence="3" key="1">
    <citation type="submission" date="2016-10" db="EMBL/GenBank/DDBJ databases">
        <authorList>
            <person name="Varghese N."/>
            <person name="Submissions S."/>
        </authorList>
    </citation>
    <scope>NUCLEOTIDE SEQUENCE [LARGE SCALE GENOMIC DNA]</scope>
    <source>
        <strain evidence="3">CGMCC 1.10121</strain>
    </source>
</reference>
<dbReference type="EMBL" id="FODV01000025">
    <property type="protein sequence ID" value="SEP24176.1"/>
    <property type="molecule type" value="Genomic_DNA"/>
</dbReference>
<protein>
    <submittedName>
        <fullName evidence="2">Uncharacterized protein</fullName>
    </submittedName>
</protein>
<dbReference type="AlphaFoldDB" id="A0A1H8W924"/>
<proteinExistence type="predicted"/>
<evidence type="ECO:0000256" key="1">
    <source>
        <dbReference type="SAM" id="Coils"/>
    </source>
</evidence>
<keyword evidence="1" id="KW-0175">Coiled coil</keyword>
<dbReference type="OrthoDB" id="307901at2157"/>
<dbReference type="Proteomes" id="UP000199126">
    <property type="component" value="Unassembled WGS sequence"/>
</dbReference>
<accession>A0A1H8W924</accession>
<gene>
    <name evidence="2" type="ORF">SAMN04487948_12569</name>
</gene>
<evidence type="ECO:0000313" key="3">
    <source>
        <dbReference type="Proteomes" id="UP000199126"/>
    </source>
</evidence>
<keyword evidence="3" id="KW-1185">Reference proteome</keyword>
<sequence>MTDDQPARAGESTDESSYVVARVRGERIEVPASVLDDLGGVAAADEMTAEAWLERNLGPSILYGGLVQLVDEFGDAEAVPSATRVARWRAELAETREAAEEVWDSPTLGYAEQIRAAADRLETLLETLETSTTALEECRRRYSSDHELVEELAANVRRQVDALRRVANALTD</sequence>
<dbReference type="RefSeq" id="WP_089827692.1">
    <property type="nucleotide sequence ID" value="NZ_FODV01000025.1"/>
</dbReference>
<name>A0A1H8W924_9EURY</name>